<evidence type="ECO:0000256" key="1">
    <source>
        <dbReference type="ARBA" id="ARBA00001941"/>
    </source>
</evidence>
<evidence type="ECO:0000256" key="6">
    <source>
        <dbReference type="SAM" id="Phobius"/>
    </source>
</evidence>
<evidence type="ECO:0000256" key="4">
    <source>
        <dbReference type="ARBA" id="ARBA00024056"/>
    </source>
</evidence>
<proteinExistence type="predicted"/>
<comment type="cofactor">
    <cofactor evidence="1">
        <name>Co(2+)</name>
        <dbReference type="ChEBI" id="CHEBI:48828"/>
    </cofactor>
</comment>
<dbReference type="OrthoDB" id="407355at2759"/>
<evidence type="ECO:0000313" key="9">
    <source>
        <dbReference type="Proteomes" id="UP000800040"/>
    </source>
</evidence>
<dbReference type="AlphaFoldDB" id="A0A6A5KCL9"/>
<dbReference type="SUPFAM" id="SSF88713">
    <property type="entry name" value="Glycoside hydrolase/deacetylase"/>
    <property type="match status" value="1"/>
</dbReference>
<organism evidence="8 9">
    <name type="scientific">Decorospora gaudefroyi</name>
    <dbReference type="NCBI Taxonomy" id="184978"/>
    <lineage>
        <taxon>Eukaryota</taxon>
        <taxon>Fungi</taxon>
        <taxon>Dikarya</taxon>
        <taxon>Ascomycota</taxon>
        <taxon>Pezizomycotina</taxon>
        <taxon>Dothideomycetes</taxon>
        <taxon>Pleosporomycetidae</taxon>
        <taxon>Pleosporales</taxon>
        <taxon>Pleosporineae</taxon>
        <taxon>Pleosporaceae</taxon>
        <taxon>Decorospora</taxon>
    </lineage>
</organism>
<dbReference type="GO" id="GO:0005975">
    <property type="term" value="P:carbohydrate metabolic process"/>
    <property type="evidence" value="ECO:0007669"/>
    <property type="project" value="InterPro"/>
</dbReference>
<evidence type="ECO:0000256" key="2">
    <source>
        <dbReference type="ARBA" id="ARBA00023024"/>
    </source>
</evidence>
<evidence type="ECO:0000313" key="8">
    <source>
        <dbReference type="EMBL" id="KAF1835088.1"/>
    </source>
</evidence>
<feature type="transmembrane region" description="Helical" evidence="6">
    <location>
        <begin position="21"/>
        <end position="43"/>
    </location>
</feature>
<keyword evidence="6" id="KW-0812">Transmembrane</keyword>
<keyword evidence="8" id="KW-0378">Hydrolase</keyword>
<keyword evidence="9" id="KW-1185">Reference proteome</keyword>
<feature type="domain" description="NodB homology" evidence="7">
    <location>
        <begin position="78"/>
        <end position="259"/>
    </location>
</feature>
<reference evidence="8" key="1">
    <citation type="submission" date="2020-01" db="EMBL/GenBank/DDBJ databases">
        <authorList>
            <consortium name="DOE Joint Genome Institute"/>
            <person name="Haridas S."/>
            <person name="Albert R."/>
            <person name="Binder M."/>
            <person name="Bloem J."/>
            <person name="Labutti K."/>
            <person name="Salamov A."/>
            <person name="Andreopoulos B."/>
            <person name="Baker S.E."/>
            <person name="Barry K."/>
            <person name="Bills G."/>
            <person name="Bluhm B.H."/>
            <person name="Cannon C."/>
            <person name="Castanera R."/>
            <person name="Culley D.E."/>
            <person name="Daum C."/>
            <person name="Ezra D."/>
            <person name="Gonzalez J.B."/>
            <person name="Henrissat B."/>
            <person name="Kuo A."/>
            <person name="Liang C."/>
            <person name="Lipzen A."/>
            <person name="Lutzoni F."/>
            <person name="Magnuson J."/>
            <person name="Mondo S."/>
            <person name="Nolan M."/>
            <person name="Ohm R."/>
            <person name="Pangilinan J."/>
            <person name="Park H.-J."/>
            <person name="Ramirez L."/>
            <person name="Alfaro M."/>
            <person name="Sun H."/>
            <person name="Tritt A."/>
            <person name="Yoshinaga Y."/>
            <person name="Zwiers L.-H."/>
            <person name="Turgeon B.G."/>
            <person name="Goodwin S.B."/>
            <person name="Spatafora J.W."/>
            <person name="Crous P.W."/>
            <person name="Grigoriev I.V."/>
        </authorList>
    </citation>
    <scope>NUCLEOTIDE SEQUENCE</scope>
    <source>
        <strain evidence="8">P77</strain>
    </source>
</reference>
<dbReference type="GO" id="GO:0006032">
    <property type="term" value="P:chitin catabolic process"/>
    <property type="evidence" value="ECO:0007669"/>
    <property type="project" value="UniProtKB-KW"/>
</dbReference>
<evidence type="ECO:0000256" key="3">
    <source>
        <dbReference type="ARBA" id="ARBA00023285"/>
    </source>
</evidence>
<accession>A0A6A5KCL9</accession>
<dbReference type="GO" id="GO:0004099">
    <property type="term" value="F:chitin deacetylase activity"/>
    <property type="evidence" value="ECO:0007669"/>
    <property type="project" value="UniProtKB-EC"/>
</dbReference>
<sequence length="275" mass="31060">MPRFPLRIFRLPTTRAARRRRVTTLMTALIVTLTFLLPFYLIYKPPNLLIRYFQHKWPDVLWHLPRASLPRGGSGGEKIIALTIDDAPSEHTSEILNVLQENDAKATFFVIGAQVRGREKVLQTLVGQGMELGNHAMHDEASRSLSPVTLVREVRQVEAYINSTYDGLDLSHPPRYFRPGSGFFSTRLRGLVHDLGYQMVLGSVYPHDAQIPYAGVNARHVLSMVRPGSIVICHDRRPWTAPMLRVVLPELRRRGFRVVSLSGLLEAAGRKEIPG</sequence>
<evidence type="ECO:0000256" key="5">
    <source>
        <dbReference type="ARBA" id="ARBA00048494"/>
    </source>
</evidence>
<dbReference type="InterPro" id="IPR002509">
    <property type="entry name" value="NODB_dom"/>
</dbReference>
<dbReference type="Pfam" id="PF01522">
    <property type="entry name" value="Polysacc_deac_1"/>
    <property type="match status" value="1"/>
</dbReference>
<dbReference type="GO" id="GO:0009272">
    <property type="term" value="P:fungal-type cell wall biogenesis"/>
    <property type="evidence" value="ECO:0007669"/>
    <property type="project" value="UniProtKB-ARBA"/>
</dbReference>
<dbReference type="EMBL" id="ML975292">
    <property type="protein sequence ID" value="KAF1835088.1"/>
    <property type="molecule type" value="Genomic_DNA"/>
</dbReference>
<dbReference type="InterPro" id="IPR050248">
    <property type="entry name" value="Polysacc_deacetylase_ArnD"/>
</dbReference>
<keyword evidence="2" id="KW-0119">Carbohydrate metabolism</keyword>
<keyword evidence="3" id="KW-0170">Cobalt</keyword>
<keyword evidence="6" id="KW-1133">Transmembrane helix</keyword>
<keyword evidence="2" id="KW-0146">Chitin degradation</keyword>
<dbReference type="PROSITE" id="PS51677">
    <property type="entry name" value="NODB"/>
    <property type="match status" value="1"/>
</dbReference>
<dbReference type="PANTHER" id="PTHR10587">
    <property type="entry name" value="GLYCOSYL TRANSFERASE-RELATED"/>
    <property type="match status" value="1"/>
</dbReference>
<gene>
    <name evidence="8" type="ORF">BDW02DRAFT_568375</name>
</gene>
<comment type="catalytic activity">
    <reaction evidence="5">
        <text>[(1-&gt;4)-N-acetyl-beta-D-glucosaminyl](n) + n H2O = chitosan + n acetate</text>
        <dbReference type="Rhea" id="RHEA:10464"/>
        <dbReference type="Rhea" id="RHEA-COMP:9593"/>
        <dbReference type="Rhea" id="RHEA-COMP:9597"/>
        <dbReference type="ChEBI" id="CHEBI:15377"/>
        <dbReference type="ChEBI" id="CHEBI:17029"/>
        <dbReference type="ChEBI" id="CHEBI:30089"/>
        <dbReference type="ChEBI" id="CHEBI:57704"/>
        <dbReference type="EC" id="3.5.1.41"/>
    </reaction>
    <physiologicalReaction direction="left-to-right" evidence="5">
        <dbReference type="Rhea" id="RHEA:10465"/>
    </physiologicalReaction>
</comment>
<dbReference type="CDD" id="cd10958">
    <property type="entry name" value="CE4_NodB_like_2"/>
    <property type="match status" value="1"/>
</dbReference>
<keyword evidence="2" id="KW-0624">Polysaccharide degradation</keyword>
<dbReference type="Gene3D" id="3.20.20.370">
    <property type="entry name" value="Glycoside hydrolase/deacetylase"/>
    <property type="match status" value="1"/>
</dbReference>
<keyword evidence="6" id="KW-0472">Membrane</keyword>
<protein>
    <recommendedName>
        <fullName evidence="4">chitin deacetylase</fullName>
        <ecNumber evidence="4">3.5.1.41</ecNumber>
    </recommendedName>
</protein>
<evidence type="ECO:0000259" key="7">
    <source>
        <dbReference type="PROSITE" id="PS51677"/>
    </source>
</evidence>
<dbReference type="EC" id="3.5.1.41" evidence="4"/>
<dbReference type="InterPro" id="IPR011330">
    <property type="entry name" value="Glyco_hydro/deAcase_b/a-brl"/>
</dbReference>
<dbReference type="PANTHER" id="PTHR10587:SF137">
    <property type="entry name" value="4-DEOXY-4-FORMAMIDO-L-ARABINOSE-PHOSPHOUNDECAPRENOL DEFORMYLASE ARND-RELATED"/>
    <property type="match status" value="1"/>
</dbReference>
<dbReference type="Proteomes" id="UP000800040">
    <property type="component" value="Unassembled WGS sequence"/>
</dbReference>
<name>A0A6A5KCL9_9PLEO</name>